<protein>
    <submittedName>
        <fullName evidence="1">Uncharacterized protein</fullName>
    </submittedName>
</protein>
<dbReference type="EMBL" id="KN733182">
    <property type="protein sequence ID" value="KIH58377.1"/>
    <property type="molecule type" value="Genomic_DNA"/>
</dbReference>
<organism evidence="1 2">
    <name type="scientific">Ancylostoma duodenale</name>
    <dbReference type="NCBI Taxonomy" id="51022"/>
    <lineage>
        <taxon>Eukaryota</taxon>
        <taxon>Metazoa</taxon>
        <taxon>Ecdysozoa</taxon>
        <taxon>Nematoda</taxon>
        <taxon>Chromadorea</taxon>
        <taxon>Rhabditida</taxon>
        <taxon>Rhabditina</taxon>
        <taxon>Rhabditomorpha</taxon>
        <taxon>Strongyloidea</taxon>
        <taxon>Ancylostomatidae</taxon>
        <taxon>Ancylostomatinae</taxon>
        <taxon>Ancylostoma</taxon>
    </lineage>
</organism>
<name>A0A0C2D896_9BILA</name>
<gene>
    <name evidence="1" type="ORF">ANCDUO_11418</name>
</gene>
<accession>A0A0C2D896</accession>
<proteinExistence type="predicted"/>
<evidence type="ECO:0000313" key="1">
    <source>
        <dbReference type="EMBL" id="KIH58377.1"/>
    </source>
</evidence>
<sequence length="75" mass="8552">MRLSTTLMKSTIGVFSISATAQRAARATKRRLSYETLELICQRGAARAAGNYQLTYELTKRCRKGEKRKRLQGER</sequence>
<dbReference type="AlphaFoldDB" id="A0A0C2D896"/>
<reference evidence="1 2" key="1">
    <citation type="submission" date="2013-12" db="EMBL/GenBank/DDBJ databases">
        <title>Draft genome of the parsitic nematode Ancylostoma duodenale.</title>
        <authorList>
            <person name="Mitreva M."/>
        </authorList>
    </citation>
    <scope>NUCLEOTIDE SEQUENCE [LARGE SCALE GENOMIC DNA]</scope>
    <source>
        <strain evidence="1 2">Zhejiang</strain>
    </source>
</reference>
<dbReference type="Proteomes" id="UP000054047">
    <property type="component" value="Unassembled WGS sequence"/>
</dbReference>
<keyword evidence="2" id="KW-1185">Reference proteome</keyword>
<evidence type="ECO:0000313" key="2">
    <source>
        <dbReference type="Proteomes" id="UP000054047"/>
    </source>
</evidence>